<dbReference type="Gene3D" id="3.10.180.10">
    <property type="entry name" value="2,3-Dihydroxybiphenyl 1,2-Dioxygenase, domain 1"/>
    <property type="match status" value="2"/>
</dbReference>
<dbReference type="PANTHER" id="PTHR33993:SF14">
    <property type="entry name" value="GB|AAF24581.1"/>
    <property type="match status" value="1"/>
</dbReference>
<feature type="domain" description="VOC" evidence="1">
    <location>
        <begin position="7"/>
        <end position="124"/>
    </location>
</feature>
<dbReference type="CDD" id="cd07247">
    <property type="entry name" value="SgaA_N_like"/>
    <property type="match status" value="2"/>
</dbReference>
<feature type="domain" description="VOC" evidence="1">
    <location>
        <begin position="140"/>
        <end position="255"/>
    </location>
</feature>
<dbReference type="Pfam" id="PF00903">
    <property type="entry name" value="Glyoxalase"/>
    <property type="match status" value="2"/>
</dbReference>
<dbReference type="AlphaFoldDB" id="A0A7W4K9R0"/>
<comment type="caution">
    <text evidence="2">The sequence shown here is derived from an EMBL/GenBank/DDBJ whole genome shotgun (WGS) entry which is preliminary data.</text>
</comment>
<proteinExistence type="predicted"/>
<dbReference type="Proteomes" id="UP000578030">
    <property type="component" value="Unassembled WGS sequence"/>
</dbReference>
<dbReference type="EMBL" id="JABEQM010000015">
    <property type="protein sequence ID" value="MBB2202953.1"/>
    <property type="molecule type" value="Genomic_DNA"/>
</dbReference>
<dbReference type="RefSeq" id="WP_182960811.1">
    <property type="nucleotide sequence ID" value="NZ_JABEQM010000015.1"/>
</dbReference>
<dbReference type="InterPro" id="IPR052164">
    <property type="entry name" value="Anthracycline_SecMetBiosynth"/>
</dbReference>
<evidence type="ECO:0000313" key="3">
    <source>
        <dbReference type="Proteomes" id="UP000578030"/>
    </source>
</evidence>
<protein>
    <submittedName>
        <fullName evidence="2">VOC family protein</fullName>
    </submittedName>
</protein>
<evidence type="ECO:0000259" key="1">
    <source>
        <dbReference type="PROSITE" id="PS51819"/>
    </source>
</evidence>
<accession>A0A7W4K9R0</accession>
<dbReference type="SMR" id="A0A7W4K9R0"/>
<name>A0A7W4K9R0_9PROT</name>
<keyword evidence="3" id="KW-1185">Reference proteome</keyword>
<reference evidence="2 3" key="1">
    <citation type="submission" date="2020-04" db="EMBL/GenBank/DDBJ databases">
        <title>Description of novel Gluconacetobacter.</title>
        <authorList>
            <person name="Sombolestani A."/>
        </authorList>
    </citation>
    <scope>NUCLEOTIDE SEQUENCE [LARGE SCALE GENOMIC DNA]</scope>
    <source>
        <strain evidence="2 3">LMG 27802</strain>
    </source>
</reference>
<dbReference type="InterPro" id="IPR037523">
    <property type="entry name" value="VOC_core"/>
</dbReference>
<evidence type="ECO:0000313" key="2">
    <source>
        <dbReference type="EMBL" id="MBB2202953.1"/>
    </source>
</evidence>
<dbReference type="SUPFAM" id="SSF54593">
    <property type="entry name" value="Glyoxalase/Bleomycin resistance protein/Dihydroxybiphenyl dioxygenase"/>
    <property type="match status" value="2"/>
</dbReference>
<dbReference type="PANTHER" id="PTHR33993">
    <property type="entry name" value="GLYOXALASE-RELATED"/>
    <property type="match status" value="1"/>
</dbReference>
<dbReference type="InterPro" id="IPR004360">
    <property type="entry name" value="Glyas_Fos-R_dOase_dom"/>
</dbReference>
<sequence>MSTSRGQFVWCELATLDAPAASAFYRAVVGWNMGDAGLPDRDYTVLSAGQTPIGGLVAMSQADCKSGAQPGWIGYIAVDDIDAIDARITDAGGAILHPASDIPGIGRFAIASDPQGAVFAVFQAGGEGAMGPAVPGTPGSVGWHELLAQERKSAFAFYADLFGWAPGEAVDMGEMGMYQIFTIGGVPAGGIMTRTATMPAPFWLYYFNVDHIDAAIGRVRKAGGHITSGPHQVPGGSWIVQCVDPQDCTFALVAPMR</sequence>
<dbReference type="PROSITE" id="PS51819">
    <property type="entry name" value="VOC"/>
    <property type="match status" value="2"/>
</dbReference>
<organism evidence="2 3">
    <name type="scientific">Gluconacetobacter tumulisoli</name>
    <dbReference type="NCBI Taxonomy" id="1286189"/>
    <lineage>
        <taxon>Bacteria</taxon>
        <taxon>Pseudomonadati</taxon>
        <taxon>Pseudomonadota</taxon>
        <taxon>Alphaproteobacteria</taxon>
        <taxon>Acetobacterales</taxon>
        <taxon>Acetobacteraceae</taxon>
        <taxon>Gluconacetobacter</taxon>
    </lineage>
</organism>
<dbReference type="InterPro" id="IPR029068">
    <property type="entry name" value="Glyas_Bleomycin-R_OHBP_Dase"/>
</dbReference>
<gene>
    <name evidence="2" type="ORF">HLH28_15475</name>
</gene>